<dbReference type="EMBL" id="CP053661">
    <property type="protein sequence ID" value="QKD83140.1"/>
    <property type="molecule type" value="Genomic_DNA"/>
</dbReference>
<evidence type="ECO:0000313" key="2">
    <source>
        <dbReference type="Proteomes" id="UP000505210"/>
    </source>
</evidence>
<protein>
    <recommendedName>
        <fullName evidence="3">DUF721 domain-containing protein</fullName>
    </recommendedName>
</protein>
<organism evidence="1 2">
    <name type="scientific">Thermoleptolyngbya sichuanensis A183</name>
    <dbReference type="NCBI Taxonomy" id="2737172"/>
    <lineage>
        <taxon>Bacteria</taxon>
        <taxon>Bacillati</taxon>
        <taxon>Cyanobacteriota</taxon>
        <taxon>Cyanophyceae</taxon>
        <taxon>Oculatellales</taxon>
        <taxon>Oculatellaceae</taxon>
        <taxon>Thermoleptolyngbya</taxon>
        <taxon>Thermoleptolyngbya sichuanensis</taxon>
    </lineage>
</organism>
<reference evidence="1 2" key="1">
    <citation type="submission" date="2020-05" db="EMBL/GenBank/DDBJ databases">
        <title>Complete genome sequence of of a novel Thermoleptolyngbya strain isolated from hot springs of Ganzi, Sichuan China.</title>
        <authorList>
            <person name="Tang J."/>
            <person name="Daroch M."/>
            <person name="Li L."/>
            <person name="Waleron K."/>
            <person name="Waleron M."/>
            <person name="Waleron M."/>
        </authorList>
    </citation>
    <scope>NUCLEOTIDE SEQUENCE [LARGE SCALE GENOMIC DNA]</scope>
    <source>
        <strain evidence="1 2">PKUAC-SCTA183</strain>
    </source>
</reference>
<dbReference type="AlphaFoldDB" id="A0A6M8BFX0"/>
<dbReference type="Proteomes" id="UP000505210">
    <property type="component" value="Chromosome"/>
</dbReference>
<gene>
    <name evidence="1" type="ORF">HPC62_13890</name>
</gene>
<evidence type="ECO:0008006" key="3">
    <source>
        <dbReference type="Google" id="ProtNLM"/>
    </source>
</evidence>
<accession>A0A6M8BFX0</accession>
<proteinExistence type="predicted"/>
<evidence type="ECO:0000313" key="1">
    <source>
        <dbReference type="EMBL" id="QKD83140.1"/>
    </source>
</evidence>
<dbReference type="KEGG" id="theu:HPC62_13890"/>
<sequence length="95" mass="11015">MNWFAQLTRLILDFYRENPVELRQLQGLKACRLSRRWGVLRIECRDRQVAETLLAAQDLLKEPISELRIAHQINILVNGVLISSLVVDPTKLTFS</sequence>
<keyword evidence="2" id="KW-1185">Reference proteome</keyword>
<name>A0A6M8BFX0_9CYAN</name>
<dbReference type="RefSeq" id="WP_172356596.1">
    <property type="nucleotide sequence ID" value="NZ_CP053661.1"/>
</dbReference>